<evidence type="ECO:0000259" key="1">
    <source>
        <dbReference type="PROSITE" id="PS51742"/>
    </source>
</evidence>
<sequence>MIVGKGGRLGEVVVARLVVGEDLLEGMTRVCKESGIRNGVILTGFGSVSRAVLSGTATAKFPPDEFYKIDRSEGIEILAISGVVADYHVHAHASMCTPTESFGGHLEAGNVIFSLAEIAFAKIEGMNLKRMRDPVTQQRLLQVVPGYEGLPQEEEGGSLHDVAHRMK</sequence>
<dbReference type="Proteomes" id="UP000752292">
    <property type="component" value="Unassembled WGS sequence"/>
</dbReference>
<dbReference type="PANTHER" id="PTHR34988">
    <property type="entry name" value="PROTEIN, PUTATIVE-RELATED"/>
    <property type="match status" value="1"/>
</dbReference>
<dbReference type="CDD" id="cd11378">
    <property type="entry name" value="DUF296"/>
    <property type="match status" value="1"/>
</dbReference>
<accession>A0A933E825</accession>
<gene>
    <name evidence="2" type="ORF">HY618_06285</name>
</gene>
<reference evidence="2" key="1">
    <citation type="submission" date="2020-07" db="EMBL/GenBank/DDBJ databases">
        <title>Huge and variable diversity of episymbiotic CPR bacteria and DPANN archaea in groundwater ecosystems.</title>
        <authorList>
            <person name="He C.Y."/>
            <person name="Keren R."/>
            <person name="Whittaker M."/>
            <person name="Farag I.F."/>
            <person name="Doudna J."/>
            <person name="Cate J.H.D."/>
            <person name="Banfield J.F."/>
        </authorList>
    </citation>
    <scope>NUCLEOTIDE SEQUENCE</scope>
    <source>
        <strain evidence="2">NC_groundwater_1370_Ag_S-0.2um_69_93</strain>
    </source>
</reference>
<name>A0A933E825_UNCTE</name>
<protein>
    <submittedName>
        <fullName evidence="2">DNA-binding protein</fullName>
    </submittedName>
</protein>
<dbReference type="PANTHER" id="PTHR34988:SF1">
    <property type="entry name" value="DNA-BINDING PROTEIN"/>
    <property type="match status" value="1"/>
</dbReference>
<comment type="caution">
    <text evidence="2">The sequence shown here is derived from an EMBL/GenBank/DDBJ whole genome shotgun (WGS) entry which is preliminary data.</text>
</comment>
<dbReference type="InterPro" id="IPR005175">
    <property type="entry name" value="PPC_dom"/>
</dbReference>
<dbReference type="SUPFAM" id="SSF117856">
    <property type="entry name" value="AF0104/ALDC/Ptd012-like"/>
    <property type="match status" value="1"/>
</dbReference>
<organism evidence="2 3">
    <name type="scientific">Tectimicrobiota bacterium</name>
    <dbReference type="NCBI Taxonomy" id="2528274"/>
    <lineage>
        <taxon>Bacteria</taxon>
        <taxon>Pseudomonadati</taxon>
        <taxon>Nitrospinota/Tectimicrobiota group</taxon>
        <taxon>Candidatus Tectimicrobiota</taxon>
    </lineage>
</organism>
<proteinExistence type="predicted"/>
<evidence type="ECO:0000313" key="3">
    <source>
        <dbReference type="Proteomes" id="UP000752292"/>
    </source>
</evidence>
<dbReference type="EMBL" id="JACQRX010000275">
    <property type="protein sequence ID" value="MBI4252052.1"/>
    <property type="molecule type" value="Genomic_DNA"/>
</dbReference>
<dbReference type="GO" id="GO:0003677">
    <property type="term" value="F:DNA binding"/>
    <property type="evidence" value="ECO:0007669"/>
    <property type="project" value="UniProtKB-KW"/>
</dbReference>
<dbReference type="Pfam" id="PF03479">
    <property type="entry name" value="PCC"/>
    <property type="match status" value="1"/>
</dbReference>
<keyword evidence="2" id="KW-0238">DNA-binding</keyword>
<evidence type="ECO:0000313" key="2">
    <source>
        <dbReference type="EMBL" id="MBI4252052.1"/>
    </source>
</evidence>
<feature type="domain" description="PPC" evidence="1">
    <location>
        <begin position="7"/>
        <end position="144"/>
    </location>
</feature>
<dbReference type="PROSITE" id="PS51742">
    <property type="entry name" value="PPC"/>
    <property type="match status" value="1"/>
</dbReference>
<dbReference type="Gene3D" id="3.30.1330.80">
    <property type="entry name" value="Hypothetical protein, similar to alpha- acetolactate decarboxylase, domain 2"/>
    <property type="match status" value="1"/>
</dbReference>
<dbReference type="AlphaFoldDB" id="A0A933E825"/>